<keyword evidence="3" id="KW-1185">Reference proteome</keyword>
<dbReference type="EMBL" id="GG738857">
    <property type="protein sequence ID" value="EFC46725.1"/>
    <property type="molecule type" value="Genomic_DNA"/>
</dbReference>
<dbReference type="GeneID" id="8860070"/>
<dbReference type="InterPro" id="IPR011009">
    <property type="entry name" value="Kinase-like_dom_sf"/>
</dbReference>
<name>D2V8N9_NAEGR</name>
<dbReference type="InterPro" id="IPR000719">
    <property type="entry name" value="Prot_kinase_dom"/>
</dbReference>
<dbReference type="PANTHER" id="PTHR27006:SF606">
    <property type="entry name" value="INTERLEUKIN-1 RECEPTOR-ASSOCIATED KINASE 4"/>
    <property type="match status" value="1"/>
</dbReference>
<dbReference type="Gene3D" id="1.10.510.10">
    <property type="entry name" value="Transferase(Phosphotransferase) domain 1"/>
    <property type="match status" value="1"/>
</dbReference>
<feature type="non-terminal residue" evidence="2">
    <location>
        <position position="1"/>
    </location>
</feature>
<feature type="domain" description="Protein kinase" evidence="1">
    <location>
        <begin position="1"/>
        <end position="98"/>
    </location>
</feature>
<feature type="non-terminal residue" evidence="2">
    <location>
        <position position="98"/>
    </location>
</feature>
<dbReference type="GO" id="GO:0005524">
    <property type="term" value="F:ATP binding"/>
    <property type="evidence" value="ECO:0007669"/>
    <property type="project" value="InterPro"/>
</dbReference>
<dbReference type="OrthoDB" id="3256376at2759"/>
<dbReference type="RefSeq" id="XP_002679469.1">
    <property type="nucleotide sequence ID" value="XM_002679423.1"/>
</dbReference>
<reference evidence="2 3" key="1">
    <citation type="journal article" date="2010" name="Cell">
        <title>The genome of Naegleria gruberi illuminates early eukaryotic versatility.</title>
        <authorList>
            <person name="Fritz-Laylin L.K."/>
            <person name="Prochnik S.E."/>
            <person name="Ginger M.L."/>
            <person name="Dacks J.B."/>
            <person name="Carpenter M.L."/>
            <person name="Field M.C."/>
            <person name="Kuo A."/>
            <person name="Paredez A."/>
            <person name="Chapman J."/>
            <person name="Pham J."/>
            <person name="Shu S."/>
            <person name="Neupane R."/>
            <person name="Cipriano M."/>
            <person name="Mancuso J."/>
            <person name="Tu H."/>
            <person name="Salamov A."/>
            <person name="Lindquist E."/>
            <person name="Shapiro H."/>
            <person name="Lucas S."/>
            <person name="Grigoriev I.V."/>
            <person name="Cande W.Z."/>
            <person name="Fulton C."/>
            <person name="Rokhsar D.S."/>
            <person name="Dawson S.C."/>
        </authorList>
    </citation>
    <scope>NUCLEOTIDE SEQUENCE [LARGE SCALE GENOMIC DNA]</scope>
    <source>
        <strain evidence="2 3">NEG-M</strain>
    </source>
</reference>
<dbReference type="PROSITE" id="PS50011">
    <property type="entry name" value="PROTEIN_KINASE_DOM"/>
    <property type="match status" value="1"/>
</dbReference>
<dbReference type="KEGG" id="ngr:NAEGRDRAFT_5207"/>
<dbReference type="InParanoid" id="D2V8N9"/>
<dbReference type="InterPro" id="IPR001245">
    <property type="entry name" value="Ser-Thr/Tyr_kinase_cat_dom"/>
</dbReference>
<dbReference type="PANTHER" id="PTHR27006">
    <property type="entry name" value="PROMASTIGOTE SURFACE ANTIGEN PROTEIN PSA"/>
    <property type="match status" value="1"/>
</dbReference>
<dbReference type="AlphaFoldDB" id="D2V8N9"/>
<sequence>KKLAEGGLGIIYLGKLWKKIDVAIKLLKSNDQDEEFEQEVSLLSSLRHDNIVTFYGICMSDDAKYMITEFVEKGSLDKALYKSRIGEVSMSIQKKMSI</sequence>
<dbReference type="Pfam" id="PF07714">
    <property type="entry name" value="PK_Tyr_Ser-Thr"/>
    <property type="match status" value="1"/>
</dbReference>
<evidence type="ECO:0000259" key="1">
    <source>
        <dbReference type="PROSITE" id="PS50011"/>
    </source>
</evidence>
<dbReference type="VEuPathDB" id="AmoebaDB:NAEGRDRAFT_5207"/>
<dbReference type="Proteomes" id="UP000006671">
    <property type="component" value="Unassembled WGS sequence"/>
</dbReference>
<accession>D2V8N9</accession>
<evidence type="ECO:0000313" key="2">
    <source>
        <dbReference type="EMBL" id="EFC46725.1"/>
    </source>
</evidence>
<organism evidence="3">
    <name type="scientific">Naegleria gruberi</name>
    <name type="common">Amoeba</name>
    <dbReference type="NCBI Taxonomy" id="5762"/>
    <lineage>
        <taxon>Eukaryota</taxon>
        <taxon>Discoba</taxon>
        <taxon>Heterolobosea</taxon>
        <taxon>Tetramitia</taxon>
        <taxon>Eutetramitia</taxon>
        <taxon>Vahlkampfiidae</taxon>
        <taxon>Naegleria</taxon>
    </lineage>
</organism>
<dbReference type="GO" id="GO:0004672">
    <property type="term" value="F:protein kinase activity"/>
    <property type="evidence" value="ECO:0007669"/>
    <property type="project" value="InterPro"/>
</dbReference>
<gene>
    <name evidence="2" type="ORF">NAEGRDRAFT_5207</name>
</gene>
<evidence type="ECO:0000313" key="3">
    <source>
        <dbReference type="Proteomes" id="UP000006671"/>
    </source>
</evidence>
<dbReference type="SUPFAM" id="SSF56112">
    <property type="entry name" value="Protein kinase-like (PK-like)"/>
    <property type="match status" value="1"/>
</dbReference>
<protein>
    <submittedName>
        <fullName evidence="2">Predicted protein</fullName>
    </submittedName>
</protein>
<proteinExistence type="predicted"/>